<feature type="domain" description="Polymerase/histidinol phosphatase N-terminal" evidence="9">
    <location>
        <begin position="3"/>
        <end position="82"/>
    </location>
</feature>
<evidence type="ECO:0000259" key="9">
    <source>
        <dbReference type="SMART" id="SM00481"/>
    </source>
</evidence>
<comment type="pathway">
    <text evidence="1 8">Amino-acid biosynthesis; L-histidine biosynthesis; L-histidine from 5-phospho-alpha-D-ribose 1-diphosphate: step 8/9.</text>
</comment>
<dbReference type="UniPathway" id="UPA00031">
    <property type="reaction ID" value="UER00013"/>
</dbReference>
<evidence type="ECO:0000256" key="2">
    <source>
        <dbReference type="ARBA" id="ARBA00009152"/>
    </source>
</evidence>
<evidence type="ECO:0000313" key="11">
    <source>
        <dbReference type="Proteomes" id="UP000095651"/>
    </source>
</evidence>
<accession>A0A174J050</accession>
<evidence type="ECO:0000256" key="1">
    <source>
        <dbReference type="ARBA" id="ARBA00004970"/>
    </source>
</evidence>
<dbReference type="GO" id="GO:0004401">
    <property type="term" value="F:histidinol-phosphatase activity"/>
    <property type="evidence" value="ECO:0007669"/>
    <property type="project" value="UniProtKB-UniRule"/>
</dbReference>
<evidence type="ECO:0000256" key="8">
    <source>
        <dbReference type="RuleBase" id="RU366003"/>
    </source>
</evidence>
<proteinExistence type="inferred from homology"/>
<dbReference type="PANTHER" id="PTHR21039">
    <property type="entry name" value="HISTIDINOL PHOSPHATASE-RELATED"/>
    <property type="match status" value="1"/>
</dbReference>
<sequence length="261" mass="30751">MLADYHTHTYYSDDSECPMEDMVKKAVAIGLDEIAFTEHVDYGVKTDLNCGYEAYFEEVERLKERYRDRIAIKAGIEFGVQSHTIPLFRRDFERYPFEFVILSNHQVGDREFWNYEFQEGKSQEEYQTAYYEAICDVVRQYRGYSVLGHLDMIKRYDRFGDYPDDRIMEIVDRILRQVIADGKGIEVNTSSFKYGLKDLMPSRAILRRYRELGGTILTIGSDTHETVHLGDHIAEVKQVLKDMGYRTFNTFSRMEPVYHDL</sequence>
<evidence type="ECO:0000256" key="7">
    <source>
        <dbReference type="ARBA" id="ARBA00049158"/>
    </source>
</evidence>
<dbReference type="Gene3D" id="3.20.20.140">
    <property type="entry name" value="Metal-dependent hydrolases"/>
    <property type="match status" value="1"/>
</dbReference>
<keyword evidence="5 8" id="KW-0378">Hydrolase</keyword>
<evidence type="ECO:0000256" key="5">
    <source>
        <dbReference type="ARBA" id="ARBA00022801"/>
    </source>
</evidence>
<dbReference type="Proteomes" id="UP000095651">
    <property type="component" value="Unassembled WGS sequence"/>
</dbReference>
<dbReference type="AlphaFoldDB" id="A0A174J050"/>
<dbReference type="SMART" id="SM00481">
    <property type="entry name" value="POLIIIAc"/>
    <property type="match status" value="1"/>
</dbReference>
<name>A0A174J050_9FIRM</name>
<evidence type="ECO:0000256" key="3">
    <source>
        <dbReference type="ARBA" id="ARBA00013085"/>
    </source>
</evidence>
<dbReference type="GO" id="GO:0005737">
    <property type="term" value="C:cytoplasm"/>
    <property type="evidence" value="ECO:0007669"/>
    <property type="project" value="TreeGrafter"/>
</dbReference>
<evidence type="ECO:0000256" key="6">
    <source>
        <dbReference type="ARBA" id="ARBA00023102"/>
    </source>
</evidence>
<dbReference type="GO" id="GO:0000105">
    <property type="term" value="P:L-histidine biosynthetic process"/>
    <property type="evidence" value="ECO:0007669"/>
    <property type="project" value="UniProtKB-UniRule"/>
</dbReference>
<gene>
    <name evidence="10" type="ORF">ERS852407_04449</name>
</gene>
<comment type="similarity">
    <text evidence="2 8">Belongs to the PHP hydrolase family. HisK subfamily.</text>
</comment>
<evidence type="ECO:0000256" key="4">
    <source>
        <dbReference type="ARBA" id="ARBA00022605"/>
    </source>
</evidence>
<organism evidence="10 11">
    <name type="scientific">Hungatella hathewayi</name>
    <dbReference type="NCBI Taxonomy" id="154046"/>
    <lineage>
        <taxon>Bacteria</taxon>
        <taxon>Bacillati</taxon>
        <taxon>Bacillota</taxon>
        <taxon>Clostridia</taxon>
        <taxon>Lachnospirales</taxon>
        <taxon>Lachnospiraceae</taxon>
        <taxon>Hungatella</taxon>
    </lineage>
</organism>
<protein>
    <recommendedName>
        <fullName evidence="3 8">Histidinol-phosphatase</fullName>
        <shortName evidence="8">HolPase</shortName>
        <ecNumber evidence="3 8">3.1.3.15</ecNumber>
    </recommendedName>
</protein>
<dbReference type="Pfam" id="PF02811">
    <property type="entry name" value="PHP"/>
    <property type="match status" value="1"/>
</dbReference>
<comment type="catalytic activity">
    <reaction evidence="7 8">
        <text>L-histidinol phosphate + H2O = L-histidinol + phosphate</text>
        <dbReference type="Rhea" id="RHEA:14465"/>
        <dbReference type="ChEBI" id="CHEBI:15377"/>
        <dbReference type="ChEBI" id="CHEBI:43474"/>
        <dbReference type="ChEBI" id="CHEBI:57699"/>
        <dbReference type="ChEBI" id="CHEBI:57980"/>
        <dbReference type="EC" id="3.1.3.15"/>
    </reaction>
</comment>
<reference evidence="10 11" key="1">
    <citation type="submission" date="2015-09" db="EMBL/GenBank/DDBJ databases">
        <authorList>
            <consortium name="Pathogen Informatics"/>
        </authorList>
    </citation>
    <scope>NUCLEOTIDE SEQUENCE [LARGE SCALE GENOMIC DNA]</scope>
    <source>
        <strain evidence="10 11">2789STDY5608850</strain>
    </source>
</reference>
<evidence type="ECO:0000313" key="10">
    <source>
        <dbReference type="EMBL" id="CUO93152.1"/>
    </source>
</evidence>
<dbReference type="InterPro" id="IPR010140">
    <property type="entry name" value="Histidinol_P_phosphatase_HisJ"/>
</dbReference>
<dbReference type="InterPro" id="IPR016195">
    <property type="entry name" value="Pol/histidinol_Pase-like"/>
</dbReference>
<dbReference type="RefSeq" id="WP_055658463.1">
    <property type="nucleotide sequence ID" value="NZ_CABIXC010000014.1"/>
</dbReference>
<dbReference type="InterPro" id="IPR003141">
    <property type="entry name" value="Pol/His_phosphatase_N"/>
</dbReference>
<dbReference type="EC" id="3.1.3.15" evidence="3 8"/>
<dbReference type="InterPro" id="IPR004013">
    <property type="entry name" value="PHP_dom"/>
</dbReference>
<keyword evidence="6 8" id="KW-0368">Histidine biosynthesis</keyword>
<dbReference type="SUPFAM" id="SSF89550">
    <property type="entry name" value="PHP domain-like"/>
    <property type="match status" value="1"/>
</dbReference>
<dbReference type="NCBIfam" id="TIGR01856">
    <property type="entry name" value="hisJ_fam"/>
    <property type="match status" value="1"/>
</dbReference>
<dbReference type="PANTHER" id="PTHR21039:SF0">
    <property type="entry name" value="HISTIDINOL-PHOSPHATASE"/>
    <property type="match status" value="1"/>
</dbReference>
<keyword evidence="4 8" id="KW-0028">Amino-acid biosynthesis</keyword>
<dbReference type="EMBL" id="CYZE01000014">
    <property type="protein sequence ID" value="CUO93152.1"/>
    <property type="molecule type" value="Genomic_DNA"/>
</dbReference>